<keyword evidence="3" id="KW-1185">Reference proteome</keyword>
<dbReference type="AlphaFoldDB" id="A0A084WIF1"/>
<evidence type="ECO:0000313" key="3">
    <source>
        <dbReference type="Proteomes" id="UP000030765"/>
    </source>
</evidence>
<accession>A0A084WIF1</accession>
<organism evidence="1">
    <name type="scientific">Anopheles sinensis</name>
    <name type="common">Mosquito</name>
    <dbReference type="NCBI Taxonomy" id="74873"/>
    <lineage>
        <taxon>Eukaryota</taxon>
        <taxon>Metazoa</taxon>
        <taxon>Ecdysozoa</taxon>
        <taxon>Arthropoda</taxon>
        <taxon>Hexapoda</taxon>
        <taxon>Insecta</taxon>
        <taxon>Pterygota</taxon>
        <taxon>Neoptera</taxon>
        <taxon>Endopterygota</taxon>
        <taxon>Diptera</taxon>
        <taxon>Nematocera</taxon>
        <taxon>Culicoidea</taxon>
        <taxon>Culicidae</taxon>
        <taxon>Anophelinae</taxon>
        <taxon>Anopheles</taxon>
    </lineage>
</organism>
<reference evidence="2" key="2">
    <citation type="submission" date="2020-05" db="UniProtKB">
        <authorList>
            <consortium name="EnsemblMetazoa"/>
        </authorList>
    </citation>
    <scope>IDENTIFICATION</scope>
</reference>
<proteinExistence type="predicted"/>
<name>A0A084WIF1_ANOSI</name>
<dbReference type="VEuPathDB" id="VectorBase:ASIC018035"/>
<dbReference type="EMBL" id="KE525347">
    <property type="protein sequence ID" value="KFB49995.1"/>
    <property type="molecule type" value="Genomic_DNA"/>
</dbReference>
<evidence type="ECO:0000313" key="1">
    <source>
        <dbReference type="EMBL" id="KFB49995.1"/>
    </source>
</evidence>
<protein>
    <submittedName>
        <fullName evidence="1 2">PilT protein domain-containing protein</fullName>
    </submittedName>
</protein>
<evidence type="ECO:0000313" key="2">
    <source>
        <dbReference type="EnsemblMetazoa" id="ASIC018035-PA"/>
    </source>
</evidence>
<dbReference type="Proteomes" id="UP000030765">
    <property type="component" value="Unassembled WGS sequence"/>
</dbReference>
<sequence length="68" mass="7610">MADIGPEMVRAPKCGLLRRAHFLSEQPNPALSEQQNQQPLEQAVFRSLSLSKSGYYIPAPNRRDSITV</sequence>
<dbReference type="EnsemblMetazoa" id="ASIC018035-RA">
    <property type="protein sequence ID" value="ASIC018035-PA"/>
    <property type="gene ID" value="ASIC018035"/>
</dbReference>
<dbReference type="EMBL" id="ATLV01023930">
    <property type="status" value="NOT_ANNOTATED_CDS"/>
    <property type="molecule type" value="Genomic_DNA"/>
</dbReference>
<reference evidence="1 3" key="1">
    <citation type="journal article" date="2014" name="BMC Genomics">
        <title>Genome sequence of Anopheles sinensis provides insight into genetics basis of mosquito competence for malaria parasites.</title>
        <authorList>
            <person name="Zhou D."/>
            <person name="Zhang D."/>
            <person name="Ding G."/>
            <person name="Shi L."/>
            <person name="Hou Q."/>
            <person name="Ye Y."/>
            <person name="Xu Y."/>
            <person name="Zhou H."/>
            <person name="Xiong C."/>
            <person name="Li S."/>
            <person name="Yu J."/>
            <person name="Hong S."/>
            <person name="Yu X."/>
            <person name="Zou P."/>
            <person name="Chen C."/>
            <person name="Chang X."/>
            <person name="Wang W."/>
            <person name="Lv Y."/>
            <person name="Sun Y."/>
            <person name="Ma L."/>
            <person name="Shen B."/>
            <person name="Zhu C."/>
        </authorList>
    </citation>
    <scope>NUCLEOTIDE SEQUENCE [LARGE SCALE GENOMIC DNA]</scope>
</reference>
<gene>
    <name evidence="1" type="ORF">ZHAS_00018035</name>
</gene>